<accession>A0A0Q9YL84</accession>
<sequence>MKELSHESGTVKPWPNTGQMFWQKHKTDAWYTGISNRFQEPKKNIIDISTLTRPLNIKKGR</sequence>
<dbReference type="EMBL" id="LKAJ01000004">
    <property type="protein sequence ID" value="KRG21501.1"/>
    <property type="molecule type" value="Genomic_DNA"/>
</dbReference>
<reference evidence="1" key="1">
    <citation type="submission" date="2015-09" db="EMBL/GenBank/DDBJ databases">
        <title>Draft Genome Sequences of Two Novel Amoeba-resistant Intranuclear Bacteria, Candidatus Berkiella cookevillensis and Candidatus Berkiella aquae.</title>
        <authorList>
            <person name="Mehari Y.T."/>
            <person name="Arivett B.A."/>
            <person name="Farone A.L."/>
            <person name="Gunderson J.H."/>
            <person name="Farone M.B."/>
        </authorList>
    </citation>
    <scope>NUCLEOTIDE SEQUENCE [LARGE SCALE GENOMIC DNA]</scope>
    <source>
        <strain evidence="1">HT99</strain>
    </source>
</reference>
<protein>
    <submittedName>
        <fullName evidence="1">Uncharacterized protein</fullName>
    </submittedName>
</protein>
<dbReference type="Proteomes" id="UP000051497">
    <property type="component" value="Unassembled WGS sequence"/>
</dbReference>
<reference evidence="2" key="3">
    <citation type="submission" date="2021-06" db="EMBL/GenBank/DDBJ databases">
        <title>Genomic Description and Analysis of Intracellular Bacteria, Candidatus Berkiella cookevillensis and Candidatus Berkiella aquae.</title>
        <authorList>
            <person name="Kidane D.T."/>
            <person name="Mehari Y.T."/>
            <person name="Rice F.C."/>
            <person name="Arivett B.A."/>
            <person name="Farone A.L."/>
            <person name="Berk S.G."/>
            <person name="Farone M.B."/>
        </authorList>
    </citation>
    <scope>NUCLEOTIDE SEQUENCE</scope>
    <source>
        <strain evidence="2">HT99</strain>
    </source>
</reference>
<reference evidence="2" key="2">
    <citation type="journal article" date="2016" name="Genome Announc.">
        <title>Draft Genome Sequences of Two Novel Amoeba-Resistant Intranuclear Bacteria, 'Candidatus Berkiella cookevillensis' and 'Candidatus Berkiella aquae'.</title>
        <authorList>
            <person name="Mehari Y.T."/>
            <person name="Arivett B.A."/>
            <person name="Farone A.L."/>
            <person name="Gunderson J.H."/>
            <person name="Farone M.B."/>
        </authorList>
    </citation>
    <scope>NUCLEOTIDE SEQUENCE</scope>
    <source>
        <strain evidence="2">HT99</strain>
    </source>
</reference>
<keyword evidence="3" id="KW-1185">Reference proteome</keyword>
<comment type="caution">
    <text evidence="1">The sequence shown here is derived from an EMBL/GenBank/DDBJ whole genome shotgun (WGS) entry which is preliminary data.</text>
</comment>
<gene>
    <name evidence="2" type="ORF">HT99x_008290</name>
    <name evidence="1" type="ORF">HT99x_01253</name>
</gene>
<dbReference type="AlphaFoldDB" id="A0A0Q9YL84"/>
<name>A0A0Q9YL84_9GAMM</name>
<evidence type="ECO:0000313" key="3">
    <source>
        <dbReference type="Proteomes" id="UP000051497"/>
    </source>
</evidence>
<evidence type="ECO:0000313" key="1">
    <source>
        <dbReference type="EMBL" id="KRG21501.1"/>
    </source>
</evidence>
<evidence type="ECO:0000313" key="2">
    <source>
        <dbReference type="EMBL" id="MCS5711432.1"/>
    </source>
</evidence>
<organism evidence="1">
    <name type="scientific">Candidatus Berkiella aquae</name>
    <dbReference type="NCBI Taxonomy" id="295108"/>
    <lineage>
        <taxon>Bacteria</taxon>
        <taxon>Pseudomonadati</taxon>
        <taxon>Pseudomonadota</taxon>
        <taxon>Gammaproteobacteria</taxon>
        <taxon>Candidatus Berkiellales</taxon>
        <taxon>Candidatus Berkiellaceae</taxon>
        <taxon>Candidatus Berkiella</taxon>
    </lineage>
</organism>
<dbReference type="RefSeq" id="WP_075065885.1">
    <property type="nucleotide sequence ID" value="NZ_LKAJ02000001.1"/>
</dbReference>
<dbReference type="EMBL" id="LKAJ02000001">
    <property type="protein sequence ID" value="MCS5711432.1"/>
    <property type="molecule type" value="Genomic_DNA"/>
</dbReference>
<proteinExistence type="predicted"/>
<dbReference type="STRING" id="295108.HT99x_01253"/>